<organism evidence="1 2">
    <name type="scientific">Actinoplanes cyaneus</name>
    <dbReference type="NCBI Taxonomy" id="52696"/>
    <lineage>
        <taxon>Bacteria</taxon>
        <taxon>Bacillati</taxon>
        <taxon>Actinomycetota</taxon>
        <taxon>Actinomycetes</taxon>
        <taxon>Micromonosporales</taxon>
        <taxon>Micromonosporaceae</taxon>
        <taxon>Actinoplanes</taxon>
    </lineage>
</organism>
<dbReference type="EMBL" id="BOMH01000066">
    <property type="protein sequence ID" value="GID69763.1"/>
    <property type="molecule type" value="Genomic_DNA"/>
</dbReference>
<comment type="caution">
    <text evidence="1">The sequence shown here is derived from an EMBL/GenBank/DDBJ whole genome shotgun (WGS) entry which is preliminary data.</text>
</comment>
<keyword evidence="2" id="KW-1185">Reference proteome</keyword>
<evidence type="ECO:0000313" key="2">
    <source>
        <dbReference type="Proteomes" id="UP000619479"/>
    </source>
</evidence>
<proteinExistence type="predicted"/>
<dbReference type="AlphaFoldDB" id="A0A919IUB0"/>
<gene>
    <name evidence="1" type="ORF">Acy02nite_76440</name>
</gene>
<sequence length="202" mass="22406">MTGIAASEAAFELIGACNHALRFAVGAPLDRPYAKVDLSTTNPAPALYRRLQVVSPPPTRDGEAWQNGLTVEDKPFEPSELPRRLAEVQITEGTPSLDLPDPERIVLDRWISIPGQQATMEFSSSGDDRYVLAVQYWNPVPAGEQSVTKELQYYATYRLDFDRPPADDWIAVSFDAFWPPERDSADLLIPLGECDEHCPSSS</sequence>
<dbReference type="RefSeq" id="WP_203752591.1">
    <property type="nucleotide sequence ID" value="NZ_BAAAUC010000020.1"/>
</dbReference>
<evidence type="ECO:0000313" key="1">
    <source>
        <dbReference type="EMBL" id="GID69763.1"/>
    </source>
</evidence>
<dbReference type="Proteomes" id="UP000619479">
    <property type="component" value="Unassembled WGS sequence"/>
</dbReference>
<accession>A0A919IUB0</accession>
<reference evidence="1" key="1">
    <citation type="submission" date="2021-01" db="EMBL/GenBank/DDBJ databases">
        <title>Whole genome shotgun sequence of Actinoplanes cyaneus NBRC 14990.</title>
        <authorList>
            <person name="Komaki H."/>
            <person name="Tamura T."/>
        </authorList>
    </citation>
    <scope>NUCLEOTIDE SEQUENCE</scope>
    <source>
        <strain evidence="1">NBRC 14990</strain>
    </source>
</reference>
<protein>
    <submittedName>
        <fullName evidence="1">Uncharacterized protein</fullName>
    </submittedName>
</protein>
<name>A0A919IUB0_9ACTN</name>